<gene>
    <name evidence="1" type="ORF">F7Q99_14685</name>
</gene>
<evidence type="ECO:0000313" key="2">
    <source>
        <dbReference type="Proteomes" id="UP000450000"/>
    </source>
</evidence>
<evidence type="ECO:0000313" key="1">
    <source>
        <dbReference type="EMBL" id="MQS13480.1"/>
    </source>
</evidence>
<proteinExistence type="predicted"/>
<dbReference type="RefSeq" id="WP_153461790.1">
    <property type="nucleotide sequence ID" value="NZ_WBOF01000001.1"/>
</dbReference>
<keyword evidence="2" id="KW-1185">Reference proteome</keyword>
<protein>
    <submittedName>
        <fullName evidence="1">Uncharacterized protein</fullName>
    </submittedName>
</protein>
<sequence>MTEPDTTPAMDAPAVDAPAVNVASYWRGDFTLRAEAQQDGEPDEPSLRRLGPSGITVRGRDLATLLAPAYDAFLG</sequence>
<accession>A0A6N7KPM3</accession>
<reference evidence="1 2" key="1">
    <citation type="submission" date="2019-09" db="EMBL/GenBank/DDBJ databases">
        <title>Genome Sequences of Streptomyces kaniharaensis ATCC 21070.</title>
        <authorList>
            <person name="Zhu W."/>
            <person name="De Crecy-Lagard V."/>
            <person name="Richards N.G."/>
        </authorList>
    </citation>
    <scope>NUCLEOTIDE SEQUENCE [LARGE SCALE GENOMIC DNA]</scope>
    <source>
        <strain evidence="1 2">SF-557</strain>
    </source>
</reference>
<organism evidence="1 2">
    <name type="scientific">Streptomyces kaniharaensis</name>
    <dbReference type="NCBI Taxonomy" id="212423"/>
    <lineage>
        <taxon>Bacteria</taxon>
        <taxon>Bacillati</taxon>
        <taxon>Actinomycetota</taxon>
        <taxon>Actinomycetes</taxon>
        <taxon>Kitasatosporales</taxon>
        <taxon>Streptomycetaceae</taxon>
        <taxon>Streptomyces</taxon>
    </lineage>
</organism>
<dbReference type="AlphaFoldDB" id="A0A6N7KPM3"/>
<dbReference type="OrthoDB" id="4313280at2"/>
<dbReference type="Proteomes" id="UP000450000">
    <property type="component" value="Unassembled WGS sequence"/>
</dbReference>
<name>A0A6N7KPM3_9ACTN</name>
<comment type="caution">
    <text evidence="1">The sequence shown here is derived from an EMBL/GenBank/DDBJ whole genome shotgun (WGS) entry which is preliminary data.</text>
</comment>
<dbReference type="EMBL" id="WBOF01000001">
    <property type="protein sequence ID" value="MQS13480.1"/>
    <property type="molecule type" value="Genomic_DNA"/>
</dbReference>